<evidence type="ECO:0000313" key="1">
    <source>
        <dbReference type="EMBL" id="OSQ51134.1"/>
    </source>
</evidence>
<dbReference type="AlphaFoldDB" id="A0A1X4NLE4"/>
<accession>A0A1X4NLE4</accession>
<sequence>MVADVLSIYSFFASADSDEERQRDLDQLKSNLANLQNLPGIVINVSIAQSLGQADTALDNLALYRASEDSAARDVLANNAILASQSALNDIRLQVSATYENAPMEALSYAFGALHYAIAARMMVANAVQDGPLGGAGIHESVKEAAEFLLSVFATGDDIIGEMTQRIASSITAEYDQSFFGGSVDVVVSSSLTGDRDSFTVERDVGFRGIIPYRESNASFEARVNSAANDSYDQMYSDIYAEIGIQNYLNTAGDVNAWLAQSSANVSDIYEQVGSNSENDVRVR</sequence>
<comment type="caution">
    <text evidence="1">The sequence shown here is derived from an EMBL/GenBank/DDBJ whole genome shotgun (WGS) entry which is preliminary data.</text>
</comment>
<reference evidence="1 2" key="1">
    <citation type="submission" date="2014-03" db="EMBL/GenBank/DDBJ databases">
        <title>The draft genome sequence of Marivita geojedonensis KCTC 23882.</title>
        <authorList>
            <person name="Lai Q."/>
            <person name="Shao Z."/>
        </authorList>
    </citation>
    <scope>NUCLEOTIDE SEQUENCE [LARGE SCALE GENOMIC DNA]</scope>
    <source>
        <strain evidence="1 2">DPG-138</strain>
    </source>
</reference>
<dbReference type="Proteomes" id="UP000193926">
    <property type="component" value="Unassembled WGS sequence"/>
</dbReference>
<evidence type="ECO:0000313" key="2">
    <source>
        <dbReference type="Proteomes" id="UP000193926"/>
    </source>
</evidence>
<gene>
    <name evidence="1" type="ORF">MGEO_08590</name>
</gene>
<protein>
    <submittedName>
        <fullName evidence="1">Uncharacterized protein</fullName>
    </submittedName>
</protein>
<keyword evidence="2" id="KW-1185">Reference proteome</keyword>
<proteinExistence type="predicted"/>
<organism evidence="1 2">
    <name type="scientific">Marivita geojedonensis</name>
    <dbReference type="NCBI Taxonomy" id="1123756"/>
    <lineage>
        <taxon>Bacteria</taxon>
        <taxon>Pseudomonadati</taxon>
        <taxon>Pseudomonadota</taxon>
        <taxon>Alphaproteobacteria</taxon>
        <taxon>Rhodobacterales</taxon>
        <taxon>Roseobacteraceae</taxon>
        <taxon>Marivita</taxon>
    </lineage>
</organism>
<feature type="non-terminal residue" evidence="1">
    <location>
        <position position="284"/>
    </location>
</feature>
<name>A0A1X4NLE4_9RHOB</name>
<dbReference type="EMBL" id="JFKC01000006">
    <property type="protein sequence ID" value="OSQ51134.1"/>
    <property type="molecule type" value="Genomic_DNA"/>
</dbReference>